<dbReference type="SMART" id="SM00355">
    <property type="entry name" value="ZnF_C2H2"/>
    <property type="match status" value="7"/>
</dbReference>
<comment type="caution">
    <text evidence="9">The sequence shown here is derived from an EMBL/GenBank/DDBJ whole genome shotgun (WGS) entry which is preliminary data.</text>
</comment>
<dbReference type="EMBL" id="JAXOVC010000005">
    <property type="protein sequence ID" value="KAK4502061.1"/>
    <property type="molecule type" value="Genomic_DNA"/>
</dbReference>
<evidence type="ECO:0000256" key="2">
    <source>
        <dbReference type="ARBA" id="ARBA00022723"/>
    </source>
</evidence>
<feature type="compositionally biased region" description="Low complexity" evidence="7">
    <location>
        <begin position="443"/>
        <end position="457"/>
    </location>
</feature>
<evidence type="ECO:0000313" key="9">
    <source>
        <dbReference type="EMBL" id="KAK4502061.1"/>
    </source>
</evidence>
<gene>
    <name evidence="9" type="ORF">PRZ48_007872</name>
</gene>
<dbReference type="InterPro" id="IPR013087">
    <property type="entry name" value="Znf_C2H2_type"/>
</dbReference>
<keyword evidence="3" id="KW-0677">Repeat</keyword>
<feature type="region of interest" description="Disordered" evidence="7">
    <location>
        <begin position="429"/>
        <end position="514"/>
    </location>
</feature>
<dbReference type="PROSITE" id="PS00028">
    <property type="entry name" value="ZINC_FINGER_C2H2_1"/>
    <property type="match status" value="2"/>
</dbReference>
<evidence type="ECO:0000256" key="6">
    <source>
        <dbReference type="ARBA" id="ARBA00023242"/>
    </source>
</evidence>
<sequence length="555" mass="62014">MSTRPCPLCDRKCAGYQGLQAHRNAKHPTCPSCRQHFANDYEVKKHQMTEEHCYCKQHDMFFDTHDLHQEHKYKTHISRSNAYACVACRTLFASQPVLDEHRQGHGHAAVQIAIERRDVSVTIPTDNEARNLRCDDCDLDFSTLFILRGHKLTVKHDASRRLRCPFSDECDDALSSPNALLTHLENGTCKSGINCLKLDALLHENGPDQHMALANEANIAATLTTKFEDPQHNTHGLHLAQYQCHCGAHFQDFGVLLTHIRTSEHMVVCSCFATFANNAAFIAHQRSTAHLRNITSSTIVNPHAVTCPCGLQVRDQGCLEQHHKATGHQGTEVAKCASFCPICHRTMAKSNKETLKKHISDKHPSCPTCYQVFQYEKDLQEHQREQNKSCYRWVLVDCKVDVLKRQSADIPEEISDAFDLSGASTLFEESDGESIHTSTEANSTGSTPPTSCASSTTFFDELEIEDDKDSRSLNTAASRSRSTSLSSNESDGGVLLPRDESSPPPTVESMRKPIIPVPRTRSFFKRPALLTRSLSVRALAPEISRVGERQVGIIF</sequence>
<evidence type="ECO:0000256" key="4">
    <source>
        <dbReference type="ARBA" id="ARBA00022771"/>
    </source>
</evidence>
<keyword evidence="6" id="KW-0539">Nucleus</keyword>
<keyword evidence="10" id="KW-1185">Reference proteome</keyword>
<evidence type="ECO:0000256" key="3">
    <source>
        <dbReference type="ARBA" id="ARBA00022737"/>
    </source>
</evidence>
<evidence type="ECO:0000256" key="5">
    <source>
        <dbReference type="ARBA" id="ARBA00022833"/>
    </source>
</evidence>
<keyword evidence="4" id="KW-0863">Zinc-finger</keyword>
<evidence type="ECO:0000259" key="8">
    <source>
        <dbReference type="PROSITE" id="PS00028"/>
    </source>
</evidence>
<evidence type="ECO:0000256" key="1">
    <source>
        <dbReference type="ARBA" id="ARBA00004123"/>
    </source>
</evidence>
<dbReference type="InterPro" id="IPR050888">
    <property type="entry name" value="ZnF_C2H2-type_TF"/>
</dbReference>
<evidence type="ECO:0000256" key="7">
    <source>
        <dbReference type="SAM" id="MobiDB-lite"/>
    </source>
</evidence>
<accession>A0ABR0ELB6</accession>
<comment type="subcellular location">
    <subcellularLocation>
        <location evidence="1">Nucleus</location>
    </subcellularLocation>
</comment>
<reference evidence="9 10" key="1">
    <citation type="journal article" date="2023" name="G3 (Bethesda)">
        <title>A chromosome-level genome assembly of Zasmidium syzygii isolated from banana leaves.</title>
        <authorList>
            <person name="van Westerhoven A.C."/>
            <person name="Mehrabi R."/>
            <person name="Talebi R."/>
            <person name="Steentjes M.B.F."/>
            <person name="Corcolon B."/>
            <person name="Chong P.A."/>
            <person name="Kema G.H.J."/>
            <person name="Seidl M.F."/>
        </authorList>
    </citation>
    <scope>NUCLEOTIDE SEQUENCE [LARGE SCALE GENOMIC DNA]</scope>
    <source>
        <strain evidence="9 10">P124</strain>
    </source>
</reference>
<organism evidence="9 10">
    <name type="scientific">Zasmidium cellare</name>
    <name type="common">Wine cellar mold</name>
    <name type="synonym">Racodium cellare</name>
    <dbReference type="NCBI Taxonomy" id="395010"/>
    <lineage>
        <taxon>Eukaryota</taxon>
        <taxon>Fungi</taxon>
        <taxon>Dikarya</taxon>
        <taxon>Ascomycota</taxon>
        <taxon>Pezizomycotina</taxon>
        <taxon>Dothideomycetes</taxon>
        <taxon>Dothideomycetidae</taxon>
        <taxon>Mycosphaerellales</taxon>
        <taxon>Mycosphaerellaceae</taxon>
        <taxon>Zasmidium</taxon>
    </lineage>
</organism>
<proteinExistence type="predicted"/>
<feature type="domain" description="C2H2-type" evidence="8">
    <location>
        <begin position="30"/>
        <end position="52"/>
    </location>
</feature>
<feature type="domain" description="C2H2-type" evidence="8">
    <location>
        <begin position="134"/>
        <end position="156"/>
    </location>
</feature>
<protein>
    <recommendedName>
        <fullName evidence="8">C2H2-type domain-containing protein</fullName>
    </recommendedName>
</protein>
<name>A0ABR0ELB6_ZASCE</name>
<keyword evidence="2" id="KW-0479">Metal-binding</keyword>
<dbReference type="PANTHER" id="PTHR24406">
    <property type="entry name" value="TRANSCRIPTIONAL REPRESSOR CTCFL-RELATED"/>
    <property type="match status" value="1"/>
</dbReference>
<evidence type="ECO:0000313" key="10">
    <source>
        <dbReference type="Proteomes" id="UP001305779"/>
    </source>
</evidence>
<feature type="compositionally biased region" description="Low complexity" evidence="7">
    <location>
        <begin position="472"/>
        <end position="488"/>
    </location>
</feature>
<keyword evidence="5" id="KW-0862">Zinc</keyword>
<dbReference type="Proteomes" id="UP001305779">
    <property type="component" value="Unassembled WGS sequence"/>
</dbReference>